<evidence type="ECO:0000256" key="3">
    <source>
        <dbReference type="PROSITE-ProRule" id="PRU00708"/>
    </source>
</evidence>
<dbReference type="Gene3D" id="3.30.1370.110">
    <property type="match status" value="1"/>
</dbReference>
<dbReference type="Proteomes" id="UP001418222">
    <property type="component" value="Unassembled WGS sequence"/>
</dbReference>
<dbReference type="PANTHER" id="PTHR47447">
    <property type="entry name" value="OS03G0856100 PROTEIN"/>
    <property type="match status" value="1"/>
</dbReference>
<keyword evidence="2" id="KW-0677">Repeat</keyword>
<dbReference type="Pfam" id="PF01535">
    <property type="entry name" value="PPR"/>
    <property type="match status" value="2"/>
</dbReference>
<dbReference type="PROSITE" id="PS51375">
    <property type="entry name" value="PPR"/>
    <property type="match status" value="2"/>
</dbReference>
<protein>
    <submittedName>
        <fullName evidence="5">Pentatricopeptide repeat-containing protein</fullName>
    </submittedName>
</protein>
<dbReference type="PROSITE" id="PS50828">
    <property type="entry name" value="SMR"/>
    <property type="match status" value="1"/>
</dbReference>
<feature type="domain" description="Smr" evidence="4">
    <location>
        <begin position="336"/>
        <end position="425"/>
    </location>
</feature>
<dbReference type="InterPro" id="IPR011990">
    <property type="entry name" value="TPR-like_helical_dom_sf"/>
</dbReference>
<comment type="similarity">
    <text evidence="1">Belongs to the PPR family. P subfamily.</text>
</comment>
<dbReference type="SUPFAM" id="SSF160443">
    <property type="entry name" value="SMR domain-like"/>
    <property type="match status" value="1"/>
</dbReference>
<name>A0AAP0BBU0_9ASPA</name>
<dbReference type="PANTHER" id="PTHR47447:SF15">
    <property type="entry name" value="OS02G0120000 PROTEIN"/>
    <property type="match status" value="1"/>
</dbReference>
<comment type="caution">
    <text evidence="5">The sequence shown here is derived from an EMBL/GenBank/DDBJ whole genome shotgun (WGS) entry which is preliminary data.</text>
</comment>
<evidence type="ECO:0000313" key="6">
    <source>
        <dbReference type="Proteomes" id="UP001418222"/>
    </source>
</evidence>
<feature type="repeat" description="PPR" evidence="3">
    <location>
        <begin position="231"/>
        <end position="265"/>
    </location>
</feature>
<dbReference type="EMBL" id="JBBWWQ010000012">
    <property type="protein sequence ID" value="KAK8934272.1"/>
    <property type="molecule type" value="Genomic_DNA"/>
</dbReference>
<dbReference type="InterPro" id="IPR036063">
    <property type="entry name" value="Smr_dom_sf"/>
</dbReference>
<evidence type="ECO:0000259" key="4">
    <source>
        <dbReference type="PROSITE" id="PS50828"/>
    </source>
</evidence>
<evidence type="ECO:0000256" key="2">
    <source>
        <dbReference type="ARBA" id="ARBA00022737"/>
    </source>
</evidence>
<sequence length="430" mass="48283">MLSVISLPPSQSPSLRCPVPACSSKQSHRLLSSLSAAPDTSSASRLLRKFVASSSKSTALQALSFLISHSSPFSLHLYQSLSECPWFQWNSKLTASLISFLEEHHRPLDALTLISQSSSILRSPRDLVFFYCDLIDAFSDRRLKFSALRTYAMLKEIPFSGRRPYETMVRGLCLMGMPADAEKFLHEMRLSGFTPSPFEFRLLFQAYGRSAAFGDMTRVLELMQENGISLDTICANIVLSCYGDAGKFSEMVSWIHKMRESDIEFSIRTYNSVLNSSPTLITLTNDVRFLPLSIDALLRKMEDESGYLDEPLLLGELTKLPLLDAIVEWSDSEVKLDLHGLHVTTAYVILLQWMEVVGSRLARGMKAPLEFSIICGSGKHSRMRGESPVKKLVSVMMFQLKSPLKIDRKNIGKFVAKGKPVRDWLCRGVF</sequence>
<accession>A0AAP0BBU0</accession>
<gene>
    <name evidence="5" type="ORF">KSP39_PZI014948</name>
</gene>
<dbReference type="SMART" id="SM00463">
    <property type="entry name" value="SMR"/>
    <property type="match status" value="1"/>
</dbReference>
<evidence type="ECO:0000256" key="1">
    <source>
        <dbReference type="ARBA" id="ARBA00007626"/>
    </source>
</evidence>
<reference evidence="5 6" key="1">
    <citation type="journal article" date="2022" name="Nat. Plants">
        <title>Genomes of leafy and leafless Platanthera orchids illuminate the evolution of mycoheterotrophy.</title>
        <authorList>
            <person name="Li M.H."/>
            <person name="Liu K.W."/>
            <person name="Li Z."/>
            <person name="Lu H.C."/>
            <person name="Ye Q.L."/>
            <person name="Zhang D."/>
            <person name="Wang J.Y."/>
            <person name="Li Y.F."/>
            <person name="Zhong Z.M."/>
            <person name="Liu X."/>
            <person name="Yu X."/>
            <person name="Liu D.K."/>
            <person name="Tu X.D."/>
            <person name="Liu B."/>
            <person name="Hao Y."/>
            <person name="Liao X.Y."/>
            <person name="Jiang Y.T."/>
            <person name="Sun W.H."/>
            <person name="Chen J."/>
            <person name="Chen Y.Q."/>
            <person name="Ai Y."/>
            <person name="Zhai J.W."/>
            <person name="Wu S.S."/>
            <person name="Zhou Z."/>
            <person name="Hsiao Y.Y."/>
            <person name="Wu W.L."/>
            <person name="Chen Y.Y."/>
            <person name="Lin Y.F."/>
            <person name="Hsu J.L."/>
            <person name="Li C.Y."/>
            <person name="Wang Z.W."/>
            <person name="Zhao X."/>
            <person name="Zhong W.Y."/>
            <person name="Ma X.K."/>
            <person name="Ma L."/>
            <person name="Huang J."/>
            <person name="Chen G.Z."/>
            <person name="Huang M.Z."/>
            <person name="Huang L."/>
            <person name="Peng D.H."/>
            <person name="Luo Y.B."/>
            <person name="Zou S.Q."/>
            <person name="Chen S.P."/>
            <person name="Lan S."/>
            <person name="Tsai W.C."/>
            <person name="Van de Peer Y."/>
            <person name="Liu Z.J."/>
        </authorList>
    </citation>
    <scope>NUCLEOTIDE SEQUENCE [LARGE SCALE GENOMIC DNA]</scope>
    <source>
        <strain evidence="5">Lor287</strain>
    </source>
</reference>
<dbReference type="AlphaFoldDB" id="A0AAP0BBU0"/>
<dbReference type="Gene3D" id="1.25.40.10">
    <property type="entry name" value="Tetratricopeptide repeat domain"/>
    <property type="match status" value="1"/>
</dbReference>
<dbReference type="NCBIfam" id="TIGR00756">
    <property type="entry name" value="PPR"/>
    <property type="match status" value="2"/>
</dbReference>
<feature type="repeat" description="PPR" evidence="3">
    <location>
        <begin position="161"/>
        <end position="195"/>
    </location>
</feature>
<organism evidence="5 6">
    <name type="scientific">Platanthera zijinensis</name>
    <dbReference type="NCBI Taxonomy" id="2320716"/>
    <lineage>
        <taxon>Eukaryota</taxon>
        <taxon>Viridiplantae</taxon>
        <taxon>Streptophyta</taxon>
        <taxon>Embryophyta</taxon>
        <taxon>Tracheophyta</taxon>
        <taxon>Spermatophyta</taxon>
        <taxon>Magnoliopsida</taxon>
        <taxon>Liliopsida</taxon>
        <taxon>Asparagales</taxon>
        <taxon>Orchidaceae</taxon>
        <taxon>Orchidoideae</taxon>
        <taxon>Orchideae</taxon>
        <taxon>Orchidinae</taxon>
        <taxon>Platanthera</taxon>
    </lineage>
</organism>
<dbReference type="InterPro" id="IPR002625">
    <property type="entry name" value="Smr_dom"/>
</dbReference>
<proteinExistence type="inferred from homology"/>
<keyword evidence="6" id="KW-1185">Reference proteome</keyword>
<evidence type="ECO:0000313" key="5">
    <source>
        <dbReference type="EMBL" id="KAK8934272.1"/>
    </source>
</evidence>
<dbReference type="InterPro" id="IPR002885">
    <property type="entry name" value="PPR_rpt"/>
</dbReference>